<dbReference type="Pfam" id="PF23717">
    <property type="entry name" value="DUF7159"/>
    <property type="match status" value="1"/>
</dbReference>
<gene>
    <name evidence="3" type="ORF">MAUB_06720</name>
</gene>
<feature type="region of interest" description="Disordered" evidence="1">
    <location>
        <begin position="372"/>
        <end position="402"/>
    </location>
</feature>
<evidence type="ECO:0000313" key="3">
    <source>
        <dbReference type="EMBL" id="BBX82799.1"/>
    </source>
</evidence>
<reference evidence="3 4" key="1">
    <citation type="journal article" date="2019" name="Emerg. Microbes Infect.">
        <title>Comprehensive subspecies identification of 175 nontuberculous mycobacteria species based on 7547 genomic profiles.</title>
        <authorList>
            <person name="Matsumoto Y."/>
            <person name="Kinjo T."/>
            <person name="Motooka D."/>
            <person name="Nabeya D."/>
            <person name="Jung N."/>
            <person name="Uechi K."/>
            <person name="Horii T."/>
            <person name="Iida T."/>
            <person name="Fujita J."/>
            <person name="Nakamura S."/>
        </authorList>
    </citation>
    <scope>NUCLEOTIDE SEQUENCE [LARGE SCALE GENOMIC DNA]</scope>
    <source>
        <strain evidence="3 4">JCM 15296</strain>
    </source>
</reference>
<feature type="region of interest" description="Disordered" evidence="1">
    <location>
        <begin position="414"/>
        <end position="435"/>
    </location>
</feature>
<accession>A0ABM7I880</accession>
<dbReference type="EMBL" id="AP022577">
    <property type="protein sequence ID" value="BBX82799.1"/>
    <property type="molecule type" value="Genomic_DNA"/>
</dbReference>
<evidence type="ECO:0000256" key="1">
    <source>
        <dbReference type="SAM" id="MobiDB-lite"/>
    </source>
</evidence>
<keyword evidence="4" id="KW-1185">Reference proteome</keyword>
<evidence type="ECO:0000313" key="4">
    <source>
        <dbReference type="Proteomes" id="UP000465609"/>
    </source>
</evidence>
<sequence length="435" mass="44330">MDAVLGLAMTPSSMGLVLVEGNDVDGFTMDHDAVEIMNSEDATAAVLRSEALAATRGLRLKSIGLTWSDDADAEASMLMRSLSESGFDNVVPVRFPEANEAVARGIADALGCGTTAVCTIEPEFAITMIVHAATGAVHTAVNHSVGSRAGLTSWLSAVFARADWQPEALVVIGSAGNFEAILPGLQDALAVPVFTPEEADLALARGAALVSVRTGDSDLSEPYYFGDVPRPDEWSGQDYGWDPTFDAFEAADAFERRAVMPVGRHRSTGSSRWQQLSTSPALPLTMLAVGSTAFVASVSMAVTLQFLPAHGAASTSVTKSPRPAAAEEAVGPAAPAAVHGVPAGEPSAEVSAPVEAPLSDAPIIEPQAAPVVEPDPAAHPEGLPAADVAPAATDIPPAEVPPNSVVVAVPAEAPAPAAASPADAAPPADPAAPRQ</sequence>
<feature type="region of interest" description="Disordered" evidence="1">
    <location>
        <begin position="314"/>
        <end position="352"/>
    </location>
</feature>
<dbReference type="InterPro" id="IPR055583">
    <property type="entry name" value="DUF7159"/>
</dbReference>
<name>A0ABM7I880_9MYCO</name>
<dbReference type="RefSeq" id="WP_138230833.1">
    <property type="nucleotide sequence ID" value="NZ_AP022577.1"/>
</dbReference>
<protein>
    <recommendedName>
        <fullName evidence="2">DUF7159 domain-containing protein</fullName>
    </recommendedName>
</protein>
<feature type="domain" description="DUF7159" evidence="2">
    <location>
        <begin position="2"/>
        <end position="214"/>
    </location>
</feature>
<organism evidence="3 4">
    <name type="scientific">Mycolicibacterium aubagnense</name>
    <dbReference type="NCBI Taxonomy" id="319707"/>
    <lineage>
        <taxon>Bacteria</taxon>
        <taxon>Bacillati</taxon>
        <taxon>Actinomycetota</taxon>
        <taxon>Actinomycetes</taxon>
        <taxon>Mycobacteriales</taxon>
        <taxon>Mycobacteriaceae</taxon>
        <taxon>Mycolicibacterium</taxon>
    </lineage>
</organism>
<evidence type="ECO:0000259" key="2">
    <source>
        <dbReference type="Pfam" id="PF23717"/>
    </source>
</evidence>
<feature type="compositionally biased region" description="Low complexity" evidence="1">
    <location>
        <begin position="323"/>
        <end position="346"/>
    </location>
</feature>
<dbReference type="Proteomes" id="UP000465609">
    <property type="component" value="Chromosome"/>
</dbReference>
<proteinExistence type="predicted"/>